<dbReference type="InterPro" id="IPR011008">
    <property type="entry name" value="Dimeric_a/b-barrel"/>
</dbReference>
<gene>
    <name evidence="2" type="ORF">DZ858_08545</name>
</gene>
<reference evidence="2 3" key="1">
    <citation type="journal article" date="2007" name="Int. J. Syst. Evol. Microbiol.">
        <title>Marixanthomonas ophiurae gen. nov., sp. nov., a marine bacterium of the family Flavobacteriaceae isolated from a deep-sea brittle star.</title>
        <authorList>
            <person name="Romanenko L.A."/>
            <person name="Uchino M."/>
            <person name="Frolova G.M."/>
            <person name="Mikhailov V.V."/>
        </authorList>
    </citation>
    <scope>NUCLEOTIDE SEQUENCE [LARGE SCALE GENOMIC DNA]</scope>
    <source>
        <strain evidence="2 3">KMM 3046</strain>
    </source>
</reference>
<dbReference type="GO" id="GO:0016491">
    <property type="term" value="F:oxidoreductase activity"/>
    <property type="evidence" value="ECO:0007669"/>
    <property type="project" value="InterPro"/>
</dbReference>
<dbReference type="NCBIfam" id="TIGR02118">
    <property type="entry name" value="EthD family reductase"/>
    <property type="match status" value="1"/>
</dbReference>
<dbReference type="SUPFAM" id="SSF54909">
    <property type="entry name" value="Dimeric alpha+beta barrel"/>
    <property type="match status" value="1"/>
</dbReference>
<sequence length="101" mass="10974">MIKLTVLYGPPTDITAFEDYYANTHLPKAAKMKGHTKLELTKFLSAPDGSKAAYYRMAEFWFSSPEAMQTTMGSPEGQAMAADLTNFATGGTTLLVGTVEK</sequence>
<evidence type="ECO:0000259" key="1">
    <source>
        <dbReference type="Pfam" id="PF07110"/>
    </source>
</evidence>
<keyword evidence="3" id="KW-1185">Reference proteome</keyword>
<dbReference type="OrthoDB" id="5343971at2"/>
<organism evidence="2 3">
    <name type="scientific">Marixanthomonas ophiurae</name>
    <dbReference type="NCBI Taxonomy" id="387659"/>
    <lineage>
        <taxon>Bacteria</taxon>
        <taxon>Pseudomonadati</taxon>
        <taxon>Bacteroidota</taxon>
        <taxon>Flavobacteriia</taxon>
        <taxon>Flavobacteriales</taxon>
        <taxon>Flavobacteriaceae</taxon>
        <taxon>Marixanthomonas</taxon>
    </lineage>
</organism>
<accession>A0A3E1QEE8</accession>
<dbReference type="AlphaFoldDB" id="A0A3E1QEE8"/>
<dbReference type="EMBL" id="QVID01000001">
    <property type="protein sequence ID" value="RFN60512.1"/>
    <property type="molecule type" value="Genomic_DNA"/>
</dbReference>
<dbReference type="RefSeq" id="WP_117159566.1">
    <property type="nucleotide sequence ID" value="NZ_QVID01000001.1"/>
</dbReference>
<evidence type="ECO:0000313" key="3">
    <source>
        <dbReference type="Proteomes" id="UP000261082"/>
    </source>
</evidence>
<dbReference type="InterPro" id="IPR009799">
    <property type="entry name" value="EthD_dom"/>
</dbReference>
<proteinExistence type="predicted"/>
<dbReference type="PANTHER" id="PTHR40260:SF2">
    <property type="entry name" value="BLR8190 PROTEIN"/>
    <property type="match status" value="1"/>
</dbReference>
<dbReference type="Gene3D" id="3.30.70.100">
    <property type="match status" value="1"/>
</dbReference>
<dbReference type="PANTHER" id="PTHR40260">
    <property type="entry name" value="BLR8190 PROTEIN"/>
    <property type="match status" value="1"/>
</dbReference>
<dbReference type="Proteomes" id="UP000261082">
    <property type="component" value="Unassembled WGS sequence"/>
</dbReference>
<dbReference type="Pfam" id="PF07110">
    <property type="entry name" value="EthD"/>
    <property type="match status" value="1"/>
</dbReference>
<protein>
    <submittedName>
        <fullName evidence="2">EthD family reductase</fullName>
    </submittedName>
</protein>
<feature type="domain" description="EthD" evidence="1">
    <location>
        <begin position="10"/>
        <end position="89"/>
    </location>
</feature>
<comment type="caution">
    <text evidence="2">The sequence shown here is derived from an EMBL/GenBank/DDBJ whole genome shotgun (WGS) entry which is preliminary data.</text>
</comment>
<evidence type="ECO:0000313" key="2">
    <source>
        <dbReference type="EMBL" id="RFN60512.1"/>
    </source>
</evidence>
<name>A0A3E1QEE8_9FLAO</name>